<dbReference type="PANTHER" id="PTHR12675">
    <property type="entry name" value="MUSCLEBLIND-LIKE PROTEIN"/>
    <property type="match status" value="1"/>
</dbReference>
<dbReference type="AlphaFoldDB" id="A0A2A3EGD8"/>
<reference evidence="7 8" key="1">
    <citation type="submission" date="2014-07" db="EMBL/GenBank/DDBJ databases">
        <title>Genomic and transcriptomic analysis on Apis cerana provide comprehensive insights into honey bee biology.</title>
        <authorList>
            <person name="Diao Q."/>
            <person name="Sun L."/>
            <person name="Zheng H."/>
            <person name="Zheng H."/>
            <person name="Xu S."/>
            <person name="Wang S."/>
            <person name="Zeng Z."/>
            <person name="Hu F."/>
            <person name="Su S."/>
            <person name="Wu J."/>
        </authorList>
    </citation>
    <scope>NUCLEOTIDE SEQUENCE [LARGE SCALE GENOMIC DNA]</scope>
    <source>
        <tissue evidence="7">Pupae without intestine</tissue>
    </source>
</reference>
<name>A0A2A3EGD8_APICC</name>
<organism evidence="7 8">
    <name type="scientific">Apis cerana cerana</name>
    <name type="common">Oriental honeybee</name>
    <dbReference type="NCBI Taxonomy" id="94128"/>
    <lineage>
        <taxon>Eukaryota</taxon>
        <taxon>Metazoa</taxon>
        <taxon>Ecdysozoa</taxon>
        <taxon>Arthropoda</taxon>
        <taxon>Hexapoda</taxon>
        <taxon>Insecta</taxon>
        <taxon>Pterygota</taxon>
        <taxon>Neoptera</taxon>
        <taxon>Endopterygota</taxon>
        <taxon>Hymenoptera</taxon>
        <taxon>Apocrita</taxon>
        <taxon>Aculeata</taxon>
        <taxon>Apoidea</taxon>
        <taxon>Anthophila</taxon>
        <taxon>Apidae</taxon>
        <taxon>Apis</taxon>
    </lineage>
</organism>
<evidence type="ECO:0000256" key="4">
    <source>
        <dbReference type="ARBA" id="ARBA00022833"/>
    </source>
</evidence>
<dbReference type="EMBL" id="KZ288254">
    <property type="protein sequence ID" value="PBC30843.1"/>
    <property type="molecule type" value="Genomic_DNA"/>
</dbReference>
<dbReference type="GO" id="GO:0005654">
    <property type="term" value="C:nucleoplasm"/>
    <property type="evidence" value="ECO:0007669"/>
    <property type="project" value="TreeGrafter"/>
</dbReference>
<keyword evidence="8" id="KW-1185">Reference proteome</keyword>
<evidence type="ECO:0000256" key="5">
    <source>
        <dbReference type="PROSITE-ProRule" id="PRU00723"/>
    </source>
</evidence>
<keyword evidence="4 5" id="KW-0862">Zinc</keyword>
<evidence type="ECO:0000256" key="3">
    <source>
        <dbReference type="ARBA" id="ARBA00022771"/>
    </source>
</evidence>
<dbReference type="GO" id="GO:0003723">
    <property type="term" value="F:RNA binding"/>
    <property type="evidence" value="ECO:0007669"/>
    <property type="project" value="TreeGrafter"/>
</dbReference>
<evidence type="ECO:0000313" key="8">
    <source>
        <dbReference type="Proteomes" id="UP000242457"/>
    </source>
</evidence>
<evidence type="ECO:0000313" key="7">
    <source>
        <dbReference type="EMBL" id="PBC30843.1"/>
    </source>
</evidence>
<dbReference type="InterPro" id="IPR000571">
    <property type="entry name" value="Znf_CCCH"/>
</dbReference>
<sequence>MLNTNICHVPFTINDDQEFFVDTFIKFRMQRQPLSSLPVGENRKVEQQQQQSAYIYILSDNEGSEARLGIMAMVNMNNLLNGKDSRWLQLEVCREFQRNKCTRPDTECKFAHPPANVEVQNGRVTACYDSIKIEQSDKQKRNRKIAKKVKIDAFGDCKAQLFFFNANNRGMDAK</sequence>
<gene>
    <name evidence="7" type="ORF">APICC_07923</name>
</gene>
<dbReference type="GO" id="GO:0008270">
    <property type="term" value="F:zinc ion binding"/>
    <property type="evidence" value="ECO:0007669"/>
    <property type="project" value="UniProtKB-KW"/>
</dbReference>
<keyword evidence="1 5" id="KW-0479">Metal-binding</keyword>
<dbReference type="STRING" id="94128.A0A2A3EGD8"/>
<accession>A0A2A3EGD8</accession>
<proteinExistence type="predicted"/>
<dbReference type="Gene3D" id="3.30.1370.210">
    <property type="match status" value="1"/>
</dbReference>
<keyword evidence="3 5" id="KW-0863">Zinc-finger</keyword>
<feature type="zinc finger region" description="C3H1-type" evidence="5">
    <location>
        <begin position="87"/>
        <end position="115"/>
    </location>
</feature>
<evidence type="ECO:0000259" key="6">
    <source>
        <dbReference type="PROSITE" id="PS50103"/>
    </source>
</evidence>
<evidence type="ECO:0000256" key="2">
    <source>
        <dbReference type="ARBA" id="ARBA00022737"/>
    </source>
</evidence>
<dbReference type="GO" id="GO:0043484">
    <property type="term" value="P:regulation of RNA splicing"/>
    <property type="evidence" value="ECO:0007669"/>
    <property type="project" value="TreeGrafter"/>
</dbReference>
<dbReference type="OrthoDB" id="6285980at2759"/>
<dbReference type="PROSITE" id="PS50103">
    <property type="entry name" value="ZF_C3H1"/>
    <property type="match status" value="1"/>
</dbReference>
<dbReference type="GO" id="GO:0005737">
    <property type="term" value="C:cytoplasm"/>
    <property type="evidence" value="ECO:0007669"/>
    <property type="project" value="TreeGrafter"/>
</dbReference>
<keyword evidence="2" id="KW-0677">Repeat</keyword>
<feature type="domain" description="C3H1-type" evidence="6">
    <location>
        <begin position="87"/>
        <end position="115"/>
    </location>
</feature>
<dbReference type="Proteomes" id="UP000242457">
    <property type="component" value="Unassembled WGS sequence"/>
</dbReference>
<protein>
    <submittedName>
        <fullName evidence="7">Protein muscleblind</fullName>
    </submittedName>
</protein>
<evidence type="ECO:0000256" key="1">
    <source>
        <dbReference type="ARBA" id="ARBA00022723"/>
    </source>
</evidence>
<dbReference type="PANTHER" id="PTHR12675:SF12">
    <property type="entry name" value="PROTEIN MUSCLEBLIND"/>
    <property type="match status" value="1"/>
</dbReference>